<dbReference type="GeneTree" id="ENSGT01090000260328"/>
<feature type="transmembrane region" description="Helical" evidence="6">
    <location>
        <begin position="74"/>
        <end position="93"/>
    </location>
</feature>
<dbReference type="Proteomes" id="UP000694388">
    <property type="component" value="Unplaced"/>
</dbReference>
<evidence type="ECO:0000313" key="7">
    <source>
        <dbReference type="Ensembl" id="ENSEBUP00000025432.1"/>
    </source>
</evidence>
<evidence type="ECO:0000256" key="3">
    <source>
        <dbReference type="ARBA" id="ARBA00022692"/>
    </source>
</evidence>
<comment type="similarity">
    <text evidence="2">Belongs to the CD225/Dispanin family.</text>
</comment>
<dbReference type="GO" id="GO:0005886">
    <property type="term" value="C:plasma membrane"/>
    <property type="evidence" value="ECO:0007669"/>
    <property type="project" value="TreeGrafter"/>
</dbReference>
<dbReference type="Ensembl" id="ENSEBUT00000026008.1">
    <property type="protein sequence ID" value="ENSEBUP00000025432.1"/>
    <property type="gene ID" value="ENSEBUG00000015681.1"/>
</dbReference>
<keyword evidence="3 6" id="KW-0812">Transmembrane</keyword>
<keyword evidence="4 6" id="KW-1133">Transmembrane helix</keyword>
<reference evidence="7" key="2">
    <citation type="submission" date="2025-09" db="UniProtKB">
        <authorList>
            <consortium name="Ensembl"/>
        </authorList>
    </citation>
    <scope>IDENTIFICATION</scope>
</reference>
<name>A0A8C4R5K8_EPTBU</name>
<dbReference type="InterPro" id="IPR051517">
    <property type="entry name" value="IFITM_antiviral_protein"/>
</dbReference>
<evidence type="ECO:0000256" key="2">
    <source>
        <dbReference type="ARBA" id="ARBA00006843"/>
    </source>
</evidence>
<keyword evidence="8" id="KW-1185">Reference proteome</keyword>
<sequence>MLERSSCNASFGNVKISDLDFADDTVIFAGTLDILKGALEALNEESELLGLWVSWVKNKIQVLNDILEAPPKDYLAWSLFNFVFLNGFCLGYSRDRRQMNDPMSAAKHASTARALNITATILSIICYLTTIIVLSIHFIFTFFYWGFGDGK</sequence>
<evidence type="ECO:0000256" key="5">
    <source>
        <dbReference type="ARBA" id="ARBA00023136"/>
    </source>
</evidence>
<evidence type="ECO:0000256" key="4">
    <source>
        <dbReference type="ARBA" id="ARBA00022989"/>
    </source>
</evidence>
<dbReference type="Pfam" id="PF04505">
    <property type="entry name" value="CD225"/>
    <property type="match status" value="1"/>
</dbReference>
<dbReference type="PANTHER" id="PTHR13999:SF4">
    <property type="entry name" value="INTERFERON-INDUCED TRANSMEMBRANE PROTEIN 3"/>
    <property type="match status" value="1"/>
</dbReference>
<reference evidence="7" key="1">
    <citation type="submission" date="2025-08" db="UniProtKB">
        <authorList>
            <consortium name="Ensembl"/>
        </authorList>
    </citation>
    <scope>IDENTIFICATION</scope>
</reference>
<protein>
    <submittedName>
        <fullName evidence="7">Uncharacterized protein</fullName>
    </submittedName>
</protein>
<accession>A0A8C4R5K8</accession>
<proteinExistence type="inferred from homology"/>
<feature type="transmembrane region" description="Helical" evidence="6">
    <location>
        <begin position="114"/>
        <end position="147"/>
    </location>
</feature>
<dbReference type="PANTHER" id="PTHR13999">
    <property type="entry name" value="INTERFERON INDUCIBLE TRANSMEMBRANE PROTEIN"/>
    <property type="match status" value="1"/>
</dbReference>
<evidence type="ECO:0000256" key="6">
    <source>
        <dbReference type="SAM" id="Phobius"/>
    </source>
</evidence>
<evidence type="ECO:0000313" key="8">
    <source>
        <dbReference type="Proteomes" id="UP000694388"/>
    </source>
</evidence>
<organism evidence="7 8">
    <name type="scientific">Eptatretus burgeri</name>
    <name type="common">Inshore hagfish</name>
    <dbReference type="NCBI Taxonomy" id="7764"/>
    <lineage>
        <taxon>Eukaryota</taxon>
        <taxon>Metazoa</taxon>
        <taxon>Chordata</taxon>
        <taxon>Craniata</taxon>
        <taxon>Vertebrata</taxon>
        <taxon>Cyclostomata</taxon>
        <taxon>Myxini</taxon>
        <taxon>Myxiniformes</taxon>
        <taxon>Myxinidae</taxon>
        <taxon>Eptatretinae</taxon>
        <taxon>Eptatretus</taxon>
    </lineage>
</organism>
<evidence type="ECO:0000256" key="1">
    <source>
        <dbReference type="ARBA" id="ARBA00004370"/>
    </source>
</evidence>
<comment type="subcellular location">
    <subcellularLocation>
        <location evidence="1">Membrane</location>
    </subcellularLocation>
</comment>
<dbReference type="AlphaFoldDB" id="A0A8C4R5K8"/>
<keyword evidence="5 6" id="KW-0472">Membrane</keyword>
<dbReference type="InterPro" id="IPR007593">
    <property type="entry name" value="CD225/Dispanin_fam"/>
</dbReference>